<dbReference type="Proteomes" id="UP000094741">
    <property type="component" value="Unassembled WGS sequence"/>
</dbReference>
<feature type="domain" description="Calcineurin-like phosphoesterase" evidence="1">
    <location>
        <begin position="180"/>
        <end position="348"/>
    </location>
</feature>
<proteinExistence type="predicted"/>
<reference evidence="2 3" key="1">
    <citation type="journal article" date="2012" name="Science">
        <title>Ecological populations of bacteria act as socially cohesive units of antibiotic production and resistance.</title>
        <authorList>
            <person name="Cordero O.X."/>
            <person name="Wildschutte H."/>
            <person name="Kirkup B."/>
            <person name="Proehl S."/>
            <person name="Ngo L."/>
            <person name="Hussain F."/>
            <person name="Le Roux F."/>
            <person name="Mincer T."/>
            <person name="Polz M.F."/>
        </authorList>
    </citation>
    <scope>NUCLEOTIDE SEQUENCE [LARGE SCALE GENOMIC DNA]</scope>
    <source>
        <strain evidence="2 3">ZF-129</strain>
    </source>
</reference>
<dbReference type="PANTHER" id="PTHR42850:SF4">
    <property type="entry name" value="ZINC-DEPENDENT ENDOPOLYPHOSPHATASE"/>
    <property type="match status" value="1"/>
</dbReference>
<gene>
    <name evidence="2" type="ORF">A1QO_11545</name>
</gene>
<comment type="caution">
    <text evidence="2">The sequence shown here is derived from an EMBL/GenBank/DDBJ whole genome shotgun (WGS) entry which is preliminary data.</text>
</comment>
<dbReference type="PANTHER" id="PTHR42850">
    <property type="entry name" value="METALLOPHOSPHOESTERASE"/>
    <property type="match status" value="1"/>
</dbReference>
<evidence type="ECO:0000259" key="1">
    <source>
        <dbReference type="Pfam" id="PF00149"/>
    </source>
</evidence>
<dbReference type="GO" id="GO:0016791">
    <property type="term" value="F:phosphatase activity"/>
    <property type="evidence" value="ECO:0007669"/>
    <property type="project" value="TreeGrafter"/>
</dbReference>
<evidence type="ECO:0000313" key="3">
    <source>
        <dbReference type="Proteomes" id="UP000094741"/>
    </source>
</evidence>
<dbReference type="AlphaFoldDB" id="A0A1E5BCK5"/>
<dbReference type="EMBL" id="AJYQ02000114">
    <property type="protein sequence ID" value="OEE32347.1"/>
    <property type="molecule type" value="Genomic_DNA"/>
</dbReference>
<dbReference type="eggNOG" id="COG0639">
    <property type="taxonomic scope" value="Bacteria"/>
</dbReference>
<organism evidence="2 3">
    <name type="scientific">Vibrio genomosp. F10 str. ZF-129</name>
    <dbReference type="NCBI Taxonomy" id="1187848"/>
    <lineage>
        <taxon>Bacteria</taxon>
        <taxon>Pseudomonadati</taxon>
        <taxon>Pseudomonadota</taxon>
        <taxon>Gammaproteobacteria</taxon>
        <taxon>Vibrionales</taxon>
        <taxon>Vibrionaceae</taxon>
        <taxon>Vibrio</taxon>
    </lineage>
</organism>
<dbReference type="RefSeq" id="WP_017040495.1">
    <property type="nucleotide sequence ID" value="NZ_AJYQ02000114.1"/>
</dbReference>
<dbReference type="GO" id="GO:0005737">
    <property type="term" value="C:cytoplasm"/>
    <property type="evidence" value="ECO:0007669"/>
    <property type="project" value="TreeGrafter"/>
</dbReference>
<name>A0A1E5BCK5_9VIBR</name>
<dbReference type="Gene3D" id="3.60.21.10">
    <property type="match status" value="1"/>
</dbReference>
<dbReference type="OrthoDB" id="9807890at2"/>
<dbReference type="SUPFAM" id="SSF56300">
    <property type="entry name" value="Metallo-dependent phosphatases"/>
    <property type="match status" value="1"/>
</dbReference>
<dbReference type="InterPro" id="IPR050126">
    <property type="entry name" value="Ap4A_hydrolase"/>
</dbReference>
<protein>
    <recommendedName>
        <fullName evidence="1">Calcineurin-like phosphoesterase domain-containing protein</fullName>
    </recommendedName>
</protein>
<dbReference type="InterPro" id="IPR029052">
    <property type="entry name" value="Metallo-depent_PP-like"/>
</dbReference>
<dbReference type="InterPro" id="IPR004843">
    <property type="entry name" value="Calcineurin-like_PHP"/>
</dbReference>
<dbReference type="STRING" id="1187848.A1QO_11545"/>
<dbReference type="Pfam" id="PF00149">
    <property type="entry name" value="Metallophos"/>
    <property type="match status" value="1"/>
</dbReference>
<accession>A0A1E5BCK5</accession>
<evidence type="ECO:0000313" key="2">
    <source>
        <dbReference type="EMBL" id="OEE32347.1"/>
    </source>
</evidence>
<sequence>MALIEPKHIDLIFTDLKQYGLRGNSALWQLLKEEISEVEINLTSDGLFTWVHNFTKKHVVASLRSEFEDRRINSLNEYVIGVYGYTGKLEALHGLYNFDGGCRNNKIMELSWLDEFVETLLTNGDVEHDIHVEAFNHGGMSGGGFNLECWKLSMLPTIKDRCRQIEEGLEFRHRNEIDELLFIGDVHGQVNKLDELLSHYGWDDESAKLVFVGDLIDNSLESDADHRSLLNKVKKWVDEKKAFCLLGNHEFNAIGWALQKDDGSYCRDRTKTGNIKQHQLFIKQVGEDSAEHEKWIEWFKTLPLFLNFGDMATIHACWHSESIQRLRPYLNVDNSLKEEHWSDAFNREHELYQLIEVLLKGPEVTLPEGSSFLDKNGIERNQVRVAWWKNSYSVGNYQDLAVVSKAQRECIPAVALANDSMKYNQAPLVPVVIGHYTLEPTQFPQTLSDKVVCVDFNAAKNGYPLVGLPTWSDFSENIQENTDFCFVGEPAPSNLVSRGIMNMLNDKVNSLPKRIQNSEFETYVSKVLLEEWDPIGVHEPDYFDKDLSDEYSGYEESVTRFAQAGDIELTAAYLKLTEQNVIGLERDDADYRCAKVAYKLIAEWSSMKEKEDDFLF</sequence>